<evidence type="ECO:0000313" key="3">
    <source>
        <dbReference type="Proteomes" id="UP001497644"/>
    </source>
</evidence>
<feature type="region of interest" description="Disordered" evidence="1">
    <location>
        <begin position="1"/>
        <end position="48"/>
    </location>
</feature>
<evidence type="ECO:0000313" key="2">
    <source>
        <dbReference type="EMBL" id="CAL1687591.1"/>
    </source>
</evidence>
<feature type="compositionally biased region" description="Polar residues" evidence="1">
    <location>
        <begin position="36"/>
        <end position="45"/>
    </location>
</feature>
<name>A0AAV2P401_9HYME</name>
<dbReference type="Proteomes" id="UP001497644">
    <property type="component" value="Chromosome 7"/>
</dbReference>
<gene>
    <name evidence="2" type="ORF">LPLAT_LOCUS12771</name>
</gene>
<proteinExistence type="predicted"/>
<protein>
    <submittedName>
        <fullName evidence="2">Uncharacterized protein</fullName>
    </submittedName>
</protein>
<dbReference type="AlphaFoldDB" id="A0AAV2P401"/>
<keyword evidence="3" id="KW-1185">Reference proteome</keyword>
<dbReference type="EMBL" id="OZ034830">
    <property type="protein sequence ID" value="CAL1687591.1"/>
    <property type="molecule type" value="Genomic_DNA"/>
</dbReference>
<evidence type="ECO:0000256" key="1">
    <source>
        <dbReference type="SAM" id="MobiDB-lite"/>
    </source>
</evidence>
<organism evidence="2 3">
    <name type="scientific">Lasius platythorax</name>
    <dbReference type="NCBI Taxonomy" id="488582"/>
    <lineage>
        <taxon>Eukaryota</taxon>
        <taxon>Metazoa</taxon>
        <taxon>Ecdysozoa</taxon>
        <taxon>Arthropoda</taxon>
        <taxon>Hexapoda</taxon>
        <taxon>Insecta</taxon>
        <taxon>Pterygota</taxon>
        <taxon>Neoptera</taxon>
        <taxon>Endopterygota</taxon>
        <taxon>Hymenoptera</taxon>
        <taxon>Apocrita</taxon>
        <taxon>Aculeata</taxon>
        <taxon>Formicoidea</taxon>
        <taxon>Formicidae</taxon>
        <taxon>Formicinae</taxon>
        <taxon>Lasius</taxon>
        <taxon>Lasius</taxon>
    </lineage>
</organism>
<accession>A0AAV2P401</accession>
<feature type="compositionally biased region" description="Basic residues" evidence="1">
    <location>
        <begin position="20"/>
        <end position="33"/>
    </location>
</feature>
<reference evidence="2" key="1">
    <citation type="submission" date="2024-04" db="EMBL/GenBank/DDBJ databases">
        <authorList>
            <consortium name="Molecular Ecology Group"/>
        </authorList>
    </citation>
    <scope>NUCLEOTIDE SEQUENCE</scope>
</reference>
<feature type="compositionally biased region" description="Polar residues" evidence="1">
    <location>
        <begin position="1"/>
        <end position="19"/>
    </location>
</feature>
<sequence length="116" mass="13077">MQGSQPFQENTTASTSSRHSSLHVKTATRRVKWRASMSSTSRVKYSTNSSTCTSTLSLATQPLARRKQTIVRIAYFRKNTVSQFGTMKKKTTPARHTLTQQKIRTITINARQIKGD</sequence>